<protein>
    <submittedName>
        <fullName evidence="4">Unannotated protein</fullName>
    </submittedName>
</protein>
<dbReference type="EMBL" id="CAEZYF010000028">
    <property type="protein sequence ID" value="CAB4742729.1"/>
    <property type="molecule type" value="Genomic_DNA"/>
</dbReference>
<evidence type="ECO:0000313" key="3">
    <source>
        <dbReference type="EMBL" id="CAB4821115.1"/>
    </source>
</evidence>
<gene>
    <name evidence="2" type="ORF">UFOPK2656_03014</name>
    <name evidence="3" type="ORF">UFOPK3099_01390</name>
    <name evidence="4" type="ORF">UFOPK3651_02931</name>
    <name evidence="5" type="ORF">UFOPK3931_03246</name>
    <name evidence="1" type="ORF">UFOPK4189_03184</name>
</gene>
<name>A0A6J7KAA7_9ZZZZ</name>
<dbReference type="EMBL" id="CAESGF010000031">
    <property type="protein sequence ID" value="CAB4365440.1"/>
    <property type="molecule type" value="Genomic_DNA"/>
</dbReference>
<evidence type="ECO:0000313" key="4">
    <source>
        <dbReference type="EMBL" id="CAB4952221.1"/>
    </source>
</evidence>
<sequence>MIKTRTSETRILRRTQNPGRDVRIALNRRIQAIFDDESFIALTDEALRVAAADAATGRPGQQSVVANMFFRQLIAIYGSARRVQAELRHGRRWFHYRRQLELLFPDDRRLRFAPVPNTTSATRLRDQTLKPDAARFQAVFRLTAINTAARCGIGCGTGTNLEPAVNNTLLSDGTVLKAASKYTPGTQAFCDTHKMFHDRRSDPDASYNTTGGGEKVFGNKFVIVSAMTGHANEIFMLDVIPVSKTEGTDSEMAALFTSLPSIVEQLPDMQALAFDKALRGTWVTDTWNLGLQPVVSIYDKTGKSTDVIHIKQITFTLPNGKTKPIDVYATGGHAMIRGIASGDDHWIPLHSTKVTFHPNVSGRERAYTHYRVPTGSACHPSHWGATGEIRMNPTGAEGAKIGEHLRALPADDERYAAIYNRRQMTESLNSWIKAQLPGRRARTYGQANQNIDMLFLGVARNTLSELHYRDRIANVTATVAVG</sequence>
<evidence type="ECO:0000313" key="1">
    <source>
        <dbReference type="EMBL" id="CAB4365440.1"/>
    </source>
</evidence>
<dbReference type="EMBL" id="CAFAAV010000098">
    <property type="protein sequence ID" value="CAB4821115.1"/>
    <property type="molecule type" value="Genomic_DNA"/>
</dbReference>
<dbReference type="EMBL" id="CAFBMT010000025">
    <property type="protein sequence ID" value="CAB4952221.1"/>
    <property type="molecule type" value="Genomic_DNA"/>
</dbReference>
<dbReference type="EMBL" id="CAFBOL010000154">
    <property type="protein sequence ID" value="CAB5019107.1"/>
    <property type="molecule type" value="Genomic_DNA"/>
</dbReference>
<evidence type="ECO:0000313" key="2">
    <source>
        <dbReference type="EMBL" id="CAB4742729.1"/>
    </source>
</evidence>
<organism evidence="4">
    <name type="scientific">freshwater metagenome</name>
    <dbReference type="NCBI Taxonomy" id="449393"/>
    <lineage>
        <taxon>unclassified sequences</taxon>
        <taxon>metagenomes</taxon>
        <taxon>ecological metagenomes</taxon>
    </lineage>
</organism>
<proteinExistence type="predicted"/>
<accession>A0A6J7KAA7</accession>
<evidence type="ECO:0000313" key="5">
    <source>
        <dbReference type="EMBL" id="CAB5019107.1"/>
    </source>
</evidence>
<dbReference type="AlphaFoldDB" id="A0A6J7KAA7"/>
<reference evidence="4" key="1">
    <citation type="submission" date="2020-05" db="EMBL/GenBank/DDBJ databases">
        <authorList>
            <person name="Chiriac C."/>
            <person name="Salcher M."/>
            <person name="Ghai R."/>
            <person name="Kavagutti S V."/>
        </authorList>
    </citation>
    <scope>NUCLEOTIDE SEQUENCE</scope>
</reference>